<feature type="domain" description="Rab3-GAP regulatory subunit N-terminal" evidence="5">
    <location>
        <begin position="78"/>
        <end position="486"/>
    </location>
</feature>
<feature type="domain" description="Rab3GAP regulatory subunit C-terminal" evidence="6">
    <location>
        <begin position="777"/>
        <end position="1292"/>
    </location>
</feature>
<sequence length="1319" mass="153655">MSCEENLISQLSDNQIGKINNFLFKDVGLNKDEIKDIEIEVSLVNSTDDGNNSEDDEWNLDSSVEGIEKGNEESNDNWIKNCLIGVSFNVEYIVLANVKKFIVLERKGKQVNIIAEKDISQFLDNPSYDFIRCVYVLPIAGKGKTDTGHITWTCIILGLSTGQALFFTENGILIFKEQISHFAVKRIDFDISTLPGYQELCFLCKNRLVVFEGKGLQETLNSARSKIAKQEMNIDEISMTLYIPCHVLYLENGLQSEDFQITRPFKPSLFDRLVEASFSEEGIDAVISSKPIPVYSTYITTGGNGWAVFNWWDKDSGRDLIKEGIHNVKKIVTEGVASYMPSFGIRSFFGLSTSQSKNIVKKDFPYSIPYSHAPAKCILKDEGRRGERIFKAPEPWDYVLICDSIARISLVCTRTNLVLKMWKGYRDAKCAFYETHGIIDLKNEKCKSKTLFIIFFLPRRALIEVWSLRTGKRVCALHGDKNGRLLPIQNKILGCRHDGKSLNNNMHFVYIKPNGMIMTYTMPFSLSLCHELDASIHDKNLISEIRNLLRNGNNNKWYEMVVKLQYPENIIKEHREYLFNEKISLTHKIDTTKKLIDDFKNNGIKDTMTVILEYLYMYETFFKVQNLNKINDSNIDIIFDMPKDFINDVIEVLKLSKKEEANEDEIINLEKFLNVAYLNDWIINDDLKHKKDILLFSRFVFFPLLSEALSMNQFTKEFSKLPFDIFCITKLYITYFLSSTNNIKSMDLFKTGMPILKMFFHQIPFFERFSIINFIDKQIIESTNVKNALILSIHLFQIYQNSNNIKKDKEDENTSNEWEDINMKNEDLFLSIKHLYILTLISTLPQAPEVSLEKLNEKKFSFYREILGIWLSQFYDSQTLLLTALTSTEDIMPHCHISELTPLPIHLRGNSLSLQKLEDNNWLMTFKKILKNFPLSINVEYLFADVTWECGSLWNKSKWKNISKLRCCINSLKILKPYPLIQHGLGLMIWDTFLRIPFKSLFELLNLSGDPPSDKQLKRIIGISEIEIVEFTICVKDLLKCMMNALNCIDKPDFKEIIYEDFYVRFFDIGTKGEKNLKKDTLIEISMQKDLTNYHLILHHYHLITIIYLQLSLSLLTRPRFLFDQIGNRAFFDSFYSHPLITISDVDKQCMKRRQEFLEQAIENFCLEDDDYALQYWSIVFEISNEWNIDIDALRIKEIYLFYRHSMDSRGEKAMSNLVKSNLLIPTLIPIIAFRIRCLFEKNPETANIIKNQIISVNTAVSYIDALEFDEIESKEYEPIHLIRLIKRLLMIMEEEHIINDSSKHLLKNFLEIVLKFEE</sequence>
<dbReference type="InterPro" id="IPR029257">
    <property type="entry name" value="RAB3GAP2_C"/>
</dbReference>
<dbReference type="Pfam" id="PF14656">
    <property type="entry name" value="RAB3GAP2_C"/>
    <property type="match status" value="1"/>
</dbReference>
<accession>A0A0N4ZUC5</accession>
<evidence type="ECO:0000259" key="5">
    <source>
        <dbReference type="Pfam" id="PF14655"/>
    </source>
</evidence>
<dbReference type="PANTHER" id="PTHR12472">
    <property type="entry name" value="RAB3-GAP REGULATORY DOMAIN"/>
    <property type="match status" value="1"/>
</dbReference>
<reference evidence="8" key="1">
    <citation type="submission" date="2017-02" db="UniProtKB">
        <authorList>
            <consortium name="WormBaseParasite"/>
        </authorList>
    </citation>
    <scope>IDENTIFICATION</scope>
</reference>
<dbReference type="Proteomes" id="UP000038045">
    <property type="component" value="Unplaced"/>
</dbReference>
<proteinExistence type="inferred from homology"/>
<keyword evidence="4" id="KW-0963">Cytoplasm</keyword>
<comment type="subcellular location">
    <subcellularLocation>
        <location evidence="1">Cytoplasm</location>
    </subcellularLocation>
</comment>
<evidence type="ECO:0000256" key="3">
    <source>
        <dbReference type="ARBA" id="ARBA00022468"/>
    </source>
</evidence>
<name>A0A0N4ZUC5_PARTI</name>
<evidence type="ECO:0000256" key="1">
    <source>
        <dbReference type="ARBA" id="ARBA00004496"/>
    </source>
</evidence>
<dbReference type="GO" id="GO:0005096">
    <property type="term" value="F:GTPase activator activity"/>
    <property type="evidence" value="ECO:0007669"/>
    <property type="project" value="UniProtKB-KW"/>
</dbReference>
<dbReference type="WBParaSite" id="PTRK_0001218800.1">
    <property type="protein sequence ID" value="PTRK_0001218800.1"/>
    <property type="gene ID" value="PTRK_0001218800"/>
</dbReference>
<evidence type="ECO:0000256" key="2">
    <source>
        <dbReference type="ARBA" id="ARBA00008153"/>
    </source>
</evidence>
<dbReference type="InterPro" id="IPR026059">
    <property type="entry name" value="Rab3GAP2"/>
</dbReference>
<dbReference type="PANTHER" id="PTHR12472:SF0">
    <property type="entry name" value="RAB3 GTPASE-ACTIVATING PROTEIN NON-CATALYTIC SUBUNIT"/>
    <property type="match status" value="1"/>
</dbReference>
<evidence type="ECO:0000313" key="7">
    <source>
        <dbReference type="Proteomes" id="UP000038045"/>
    </source>
</evidence>
<dbReference type="STRING" id="131310.A0A0N4ZUC5"/>
<keyword evidence="3" id="KW-0343">GTPase activation</keyword>
<evidence type="ECO:0000256" key="4">
    <source>
        <dbReference type="ARBA" id="ARBA00022490"/>
    </source>
</evidence>
<dbReference type="Pfam" id="PF14655">
    <property type="entry name" value="RAB3GAP2_N"/>
    <property type="match status" value="1"/>
</dbReference>
<protein>
    <submittedName>
        <fullName evidence="8">Rab3 GTPase-activating protein non-catalytic subunit</fullName>
    </submittedName>
</protein>
<keyword evidence="7" id="KW-1185">Reference proteome</keyword>
<comment type="similarity">
    <text evidence="2">Belongs to the Rab3-GAP regulatory subunit family.</text>
</comment>
<dbReference type="GO" id="GO:0005737">
    <property type="term" value="C:cytoplasm"/>
    <property type="evidence" value="ECO:0007669"/>
    <property type="project" value="UniProtKB-SubCell"/>
</dbReference>
<evidence type="ECO:0000313" key="8">
    <source>
        <dbReference type="WBParaSite" id="PTRK_0001218800.1"/>
    </source>
</evidence>
<dbReference type="InterPro" id="IPR032839">
    <property type="entry name" value="RAB3GAP_N"/>
</dbReference>
<organism evidence="7 8">
    <name type="scientific">Parastrongyloides trichosuri</name>
    <name type="common">Possum-specific nematode worm</name>
    <dbReference type="NCBI Taxonomy" id="131310"/>
    <lineage>
        <taxon>Eukaryota</taxon>
        <taxon>Metazoa</taxon>
        <taxon>Ecdysozoa</taxon>
        <taxon>Nematoda</taxon>
        <taxon>Chromadorea</taxon>
        <taxon>Rhabditida</taxon>
        <taxon>Tylenchina</taxon>
        <taxon>Panagrolaimomorpha</taxon>
        <taxon>Strongyloidoidea</taxon>
        <taxon>Strongyloididae</taxon>
        <taxon>Parastrongyloides</taxon>
    </lineage>
</organism>
<evidence type="ECO:0000259" key="6">
    <source>
        <dbReference type="Pfam" id="PF14656"/>
    </source>
</evidence>